<feature type="compositionally biased region" description="Polar residues" evidence="1">
    <location>
        <begin position="312"/>
        <end position="322"/>
    </location>
</feature>
<protein>
    <recommendedName>
        <fullName evidence="4">PPE domain-containing protein</fullName>
    </recommendedName>
</protein>
<evidence type="ECO:0000256" key="1">
    <source>
        <dbReference type="SAM" id="MobiDB-lite"/>
    </source>
</evidence>
<comment type="caution">
    <text evidence="2">The sequence shown here is derived from an EMBL/GenBank/DDBJ whole genome shotgun (WGS) entry which is preliminary data.</text>
</comment>
<gene>
    <name evidence="2" type="ORF">ACFSVL_04450</name>
</gene>
<feature type="compositionally biased region" description="Pro residues" evidence="1">
    <location>
        <begin position="236"/>
        <end position="264"/>
    </location>
</feature>
<proteinExistence type="predicted"/>
<organism evidence="2 3">
    <name type="scientific">Amycolatopsis silviterrae</name>
    <dbReference type="NCBI Taxonomy" id="1656914"/>
    <lineage>
        <taxon>Bacteria</taxon>
        <taxon>Bacillati</taxon>
        <taxon>Actinomycetota</taxon>
        <taxon>Actinomycetes</taxon>
        <taxon>Pseudonocardiales</taxon>
        <taxon>Pseudonocardiaceae</taxon>
        <taxon>Amycolatopsis</taxon>
    </lineage>
</organism>
<sequence length="444" mass="46286">MGFLEIAEGVGHWIGERIDDLGKFYSVALQGNTGTEAMPAPELAQKVLAGPGTSVWHEGANQAAQLTSQHHEASDLVSRMSAGLESAWTGRAADAAQTRIRALAEITSVSAAIYTTNGANLSDVAHGFDAMKTSLQPMPDKPPQLTFIDRMTPWDTDAEREINNYNAVAQHNVDRYQAYVQHARTGGQQLQTDYGRLDDFGGPSGPNGPSGPSGPSGPAGPGSPIAPGPKPRRPSPHSPEPPHPGHPPDIPSPAPPVSGPPAPHNPSAAAEPHATRAPSDASVPTTAPKTDEQTTTSGWTPPPSSPDPATPRESTTPRSGNTAWPPGFVSTIPEQGRTTGDPQGSKDNRTARNPQAETPTGRPARPGTDQPRPANASPRATPGSRGAPGIGGITPSRGKDDEAKDHHRKYGLDNDSAFTLTDEDGERVVDPRTGLPPTPPTIGG</sequence>
<dbReference type="EMBL" id="JBHUKS010000004">
    <property type="protein sequence ID" value="MFD2466630.1"/>
    <property type="molecule type" value="Genomic_DNA"/>
</dbReference>
<keyword evidence="3" id="KW-1185">Reference proteome</keyword>
<accession>A0ABW5H0D4</accession>
<feature type="compositionally biased region" description="Polar residues" evidence="1">
    <location>
        <begin position="332"/>
        <end position="342"/>
    </location>
</feature>
<feature type="region of interest" description="Disordered" evidence="1">
    <location>
        <begin position="192"/>
        <end position="444"/>
    </location>
</feature>
<dbReference type="InterPro" id="IPR038332">
    <property type="entry name" value="PPE_sf"/>
</dbReference>
<evidence type="ECO:0000313" key="2">
    <source>
        <dbReference type="EMBL" id="MFD2466630.1"/>
    </source>
</evidence>
<feature type="compositionally biased region" description="Pro residues" evidence="1">
    <location>
        <begin position="434"/>
        <end position="444"/>
    </location>
</feature>
<feature type="compositionally biased region" description="Pro residues" evidence="1">
    <location>
        <begin position="300"/>
        <end position="309"/>
    </location>
</feature>
<reference evidence="3" key="1">
    <citation type="journal article" date="2019" name="Int. J. Syst. Evol. Microbiol.">
        <title>The Global Catalogue of Microorganisms (GCM) 10K type strain sequencing project: providing services to taxonomists for standard genome sequencing and annotation.</title>
        <authorList>
            <consortium name="The Broad Institute Genomics Platform"/>
            <consortium name="The Broad Institute Genome Sequencing Center for Infectious Disease"/>
            <person name="Wu L."/>
            <person name="Ma J."/>
        </authorList>
    </citation>
    <scope>NUCLEOTIDE SEQUENCE [LARGE SCALE GENOMIC DNA]</scope>
    <source>
        <strain evidence="3">CGMCC 4.7641</strain>
    </source>
</reference>
<dbReference type="Proteomes" id="UP001597483">
    <property type="component" value="Unassembled WGS sequence"/>
</dbReference>
<name>A0ABW5H0D4_9PSEU</name>
<evidence type="ECO:0008006" key="4">
    <source>
        <dbReference type="Google" id="ProtNLM"/>
    </source>
</evidence>
<evidence type="ECO:0000313" key="3">
    <source>
        <dbReference type="Proteomes" id="UP001597483"/>
    </source>
</evidence>
<dbReference type="RefSeq" id="WP_378300724.1">
    <property type="nucleotide sequence ID" value="NZ_JBHUKS010000004.1"/>
</dbReference>
<dbReference type="Gene3D" id="1.20.1260.20">
    <property type="entry name" value="PPE superfamily"/>
    <property type="match status" value="1"/>
</dbReference>